<dbReference type="EMBL" id="KE504205">
    <property type="protein sequence ID" value="EPS95564.1"/>
    <property type="molecule type" value="Genomic_DNA"/>
</dbReference>
<gene>
    <name evidence="1" type="ORF">FOMPIDRAFT_92491</name>
</gene>
<sequence>MPNLLNLAMEKRSRIWLTPPPPNNDSLDVVFGRLHCRLQSLRWHITGSERGAVHLFRSPACGTVRDLVLALYILWHEASVIDLENASLLLRNIGDSLKSLTLLVRWSDDFVRGEGPLDLSHNTNLTSLDIRVWILEAAN</sequence>
<reference evidence="1 2" key="1">
    <citation type="journal article" date="2012" name="Science">
        <title>The Paleozoic origin of enzymatic lignin decomposition reconstructed from 31 fungal genomes.</title>
        <authorList>
            <person name="Floudas D."/>
            <person name="Binder M."/>
            <person name="Riley R."/>
            <person name="Barry K."/>
            <person name="Blanchette R.A."/>
            <person name="Henrissat B."/>
            <person name="Martinez A.T."/>
            <person name="Otillar R."/>
            <person name="Spatafora J.W."/>
            <person name="Yadav J.S."/>
            <person name="Aerts A."/>
            <person name="Benoit I."/>
            <person name="Boyd A."/>
            <person name="Carlson A."/>
            <person name="Copeland A."/>
            <person name="Coutinho P.M."/>
            <person name="de Vries R.P."/>
            <person name="Ferreira P."/>
            <person name="Findley K."/>
            <person name="Foster B."/>
            <person name="Gaskell J."/>
            <person name="Glotzer D."/>
            <person name="Gorecki P."/>
            <person name="Heitman J."/>
            <person name="Hesse C."/>
            <person name="Hori C."/>
            <person name="Igarashi K."/>
            <person name="Jurgens J.A."/>
            <person name="Kallen N."/>
            <person name="Kersten P."/>
            <person name="Kohler A."/>
            <person name="Kuees U."/>
            <person name="Kumar T.K.A."/>
            <person name="Kuo A."/>
            <person name="LaButti K."/>
            <person name="Larrondo L.F."/>
            <person name="Lindquist E."/>
            <person name="Ling A."/>
            <person name="Lombard V."/>
            <person name="Lucas S."/>
            <person name="Lundell T."/>
            <person name="Martin R."/>
            <person name="McLaughlin D.J."/>
            <person name="Morgenstern I."/>
            <person name="Morin E."/>
            <person name="Murat C."/>
            <person name="Nagy L.G."/>
            <person name="Nolan M."/>
            <person name="Ohm R.A."/>
            <person name="Patyshakuliyeva A."/>
            <person name="Rokas A."/>
            <person name="Ruiz-Duenas F.J."/>
            <person name="Sabat G."/>
            <person name="Salamov A."/>
            <person name="Samejima M."/>
            <person name="Schmutz J."/>
            <person name="Slot J.C."/>
            <person name="St John F."/>
            <person name="Stenlid J."/>
            <person name="Sun H."/>
            <person name="Sun S."/>
            <person name="Syed K."/>
            <person name="Tsang A."/>
            <person name="Wiebenga A."/>
            <person name="Young D."/>
            <person name="Pisabarro A."/>
            <person name="Eastwood D.C."/>
            <person name="Martin F."/>
            <person name="Cullen D."/>
            <person name="Grigoriev I.V."/>
            <person name="Hibbett D.S."/>
        </authorList>
    </citation>
    <scope>NUCLEOTIDE SEQUENCE</scope>
    <source>
        <strain evidence="2">FP-58527</strain>
    </source>
</reference>
<accession>S8FAD5</accession>
<evidence type="ECO:0000313" key="2">
    <source>
        <dbReference type="Proteomes" id="UP000015241"/>
    </source>
</evidence>
<dbReference type="AlphaFoldDB" id="S8FAD5"/>
<dbReference type="HOGENOM" id="CLU_1845153_0_0_1"/>
<evidence type="ECO:0000313" key="1">
    <source>
        <dbReference type="EMBL" id="EPS95564.1"/>
    </source>
</evidence>
<keyword evidence="2" id="KW-1185">Reference proteome</keyword>
<organism evidence="1 2">
    <name type="scientific">Fomitopsis schrenkii</name>
    <name type="common">Brown rot fungus</name>
    <dbReference type="NCBI Taxonomy" id="2126942"/>
    <lineage>
        <taxon>Eukaryota</taxon>
        <taxon>Fungi</taxon>
        <taxon>Dikarya</taxon>
        <taxon>Basidiomycota</taxon>
        <taxon>Agaricomycotina</taxon>
        <taxon>Agaricomycetes</taxon>
        <taxon>Polyporales</taxon>
        <taxon>Fomitopsis</taxon>
    </lineage>
</organism>
<name>S8FAD5_FOMSC</name>
<dbReference type="InParanoid" id="S8FAD5"/>
<protein>
    <submittedName>
        <fullName evidence="1">Uncharacterized protein</fullName>
    </submittedName>
</protein>
<proteinExistence type="predicted"/>
<dbReference type="Proteomes" id="UP000015241">
    <property type="component" value="Unassembled WGS sequence"/>
</dbReference>